<sequence>MDHSGIPGSPPEDLFFAGSDEESEDVRMESTATTPHTSSHPASPVVPQSPSTSCSRSSPIPLFLEDSDDDEQNKLPMREALISTSDAAQTSGEGVEVILEPQQAIKPENQKRPLSISSSQKDISIKRPRFSPPGDSYVGSFKPAYLGELVIANAWSNVSGKGYVKVNDSVLVQRDEDEERAKTNMKADVKKKSTSGKKQATLTSMMKKSTKSLPKRKKNDHIVRLVNVRGFEFGRLPMESSWWIYKLLELGMVDIRAVMTDCPERLTTGATLIVTLHFYLLEPAFKPLRANSETSDYQNAIRFSLHEGLETEEESSLRERKQATMQLFDALGLQPHAGAQVKGKLSDPGSYGDALKSIKSKKVKEIVGDGEEIEVDDAENLSKNDLDTIYERAQHHDQTMGEMEPQDTFTLTLRTYQKQALFWMHSLETGSLDAREASSMHPLWAVYTFPPEPTTDGIIDLTEEEKPFYFNPYSGELSLTFPKAERNCRGGILAALPSQADDSGAEAAPHSARPKQLRINNSFRVDPRKAGFQRSPSATLVVAPTSLINQWAEELARSSKPGTLSITVWHGQNRLDLDSIINDDVDVDVEGSKPLIVVITSYGVLASEHAKMDRSSRSKSPIFDIEWFRVILDEAHSCKSRTSKTAKAVYELSARRKWAVTGTPIVNRLEDLYSLIKFLQFKPWSEFAFFRSFITVPFLARDPKAIEVVQIILESILLRREKNMRDIDGKRIVELPPKEVKIEELEFTPLERKIYDSIYYSAKRDFEQLDAKGLVSKNYTHILAMLMRLRRAVLHPSLVLTRDDQRALSPTNEQVDVNDLLKKFTDSEGTSNGQPTAFAQSFIANLKGDDNADCPICFNEMEMPVVIPTCMHQFCKDCITSHIGICEERKQAPVCPTCSSGPLKSTDLVEIIKKDLPHSGSQGSEPEVMLRKNNFQTSTKLDALFTSFLDLIDTVLEREMFDHYRFDGTMDVKKKSAAISEFKATSRKPKVLVVSLKAGGVGLNLTTANHVFMMDCWWNAAIEHQAIDRVHRIGQEKTVYVTHFIVNRTIENRVLKIQKRKTAIVNEAFKGSGKADPDSIQNLKIMFGDEDN</sequence>
<dbReference type="InterPro" id="IPR001650">
    <property type="entry name" value="Helicase_C-like"/>
</dbReference>
<evidence type="ECO:0000256" key="1">
    <source>
        <dbReference type="ARBA" id="ARBA00004123"/>
    </source>
</evidence>
<name>A0A409Y970_9AGAR</name>
<feature type="compositionally biased region" description="Low complexity" evidence="14">
    <location>
        <begin position="30"/>
        <end position="61"/>
    </location>
</feature>
<feature type="compositionally biased region" description="Basic and acidic residues" evidence="14">
    <location>
        <begin position="179"/>
        <end position="191"/>
    </location>
</feature>
<dbReference type="GO" id="GO:0004386">
    <property type="term" value="F:helicase activity"/>
    <property type="evidence" value="ECO:0007669"/>
    <property type="project" value="UniProtKB-KW"/>
</dbReference>
<dbReference type="PROSITE" id="PS51192">
    <property type="entry name" value="HELICASE_ATP_BIND_1"/>
    <property type="match status" value="1"/>
</dbReference>
<feature type="compositionally biased region" description="Polar residues" evidence="14">
    <location>
        <begin position="196"/>
        <end position="206"/>
    </location>
</feature>
<dbReference type="SMART" id="SM00487">
    <property type="entry name" value="DEXDc"/>
    <property type="match status" value="1"/>
</dbReference>
<evidence type="ECO:0000256" key="8">
    <source>
        <dbReference type="ARBA" id="ARBA00022806"/>
    </source>
</evidence>
<evidence type="ECO:0000256" key="4">
    <source>
        <dbReference type="ARBA" id="ARBA00022741"/>
    </source>
</evidence>
<dbReference type="InterPro" id="IPR050628">
    <property type="entry name" value="SNF2_RAD54_helicase_TF"/>
</dbReference>
<dbReference type="SMART" id="SM00490">
    <property type="entry name" value="HELICc"/>
    <property type="match status" value="1"/>
</dbReference>
<dbReference type="InterPro" id="IPR000330">
    <property type="entry name" value="SNF2_N"/>
</dbReference>
<gene>
    <name evidence="18" type="ORF">CVT24_005307</name>
</gene>
<dbReference type="OrthoDB" id="448448at2759"/>
<protein>
    <recommendedName>
        <fullName evidence="20">DNA repair protein RAD5</fullName>
    </recommendedName>
</protein>
<accession>A0A409Y970</accession>
<dbReference type="SMART" id="SM00184">
    <property type="entry name" value="RING"/>
    <property type="match status" value="1"/>
</dbReference>
<keyword evidence="8" id="KW-0347">Helicase</keyword>
<feature type="domain" description="Helicase ATP-binding" evidence="16">
    <location>
        <begin position="534"/>
        <end position="682"/>
    </location>
</feature>
<evidence type="ECO:0000256" key="10">
    <source>
        <dbReference type="ARBA" id="ARBA00022840"/>
    </source>
</evidence>
<dbReference type="GO" id="GO:0005524">
    <property type="term" value="F:ATP binding"/>
    <property type="evidence" value="ECO:0007669"/>
    <property type="project" value="UniProtKB-KW"/>
</dbReference>
<keyword evidence="4" id="KW-0547">Nucleotide-binding</keyword>
<feature type="region of interest" description="Disordered" evidence="14">
    <location>
        <begin position="109"/>
        <end position="130"/>
    </location>
</feature>
<evidence type="ECO:0000259" key="16">
    <source>
        <dbReference type="PROSITE" id="PS51192"/>
    </source>
</evidence>
<dbReference type="InterPro" id="IPR017907">
    <property type="entry name" value="Znf_RING_CS"/>
</dbReference>
<dbReference type="InterPro" id="IPR014001">
    <property type="entry name" value="Helicase_ATP-bd"/>
</dbReference>
<dbReference type="GO" id="GO:0016818">
    <property type="term" value="F:hydrolase activity, acting on acid anhydrides, in phosphorus-containing anhydrides"/>
    <property type="evidence" value="ECO:0007669"/>
    <property type="project" value="InterPro"/>
</dbReference>
<dbReference type="GO" id="GO:0008270">
    <property type="term" value="F:zinc ion binding"/>
    <property type="evidence" value="ECO:0007669"/>
    <property type="project" value="UniProtKB-KW"/>
</dbReference>
<keyword evidence="11" id="KW-0234">DNA repair</keyword>
<evidence type="ECO:0000259" key="17">
    <source>
        <dbReference type="PROSITE" id="PS51194"/>
    </source>
</evidence>
<evidence type="ECO:0000259" key="15">
    <source>
        <dbReference type="PROSITE" id="PS50089"/>
    </source>
</evidence>
<keyword evidence="12" id="KW-0539">Nucleus</keyword>
<dbReference type="InterPro" id="IPR038718">
    <property type="entry name" value="SNF2-like_sf"/>
</dbReference>
<dbReference type="GO" id="GO:0006281">
    <property type="term" value="P:DNA repair"/>
    <property type="evidence" value="ECO:0007669"/>
    <property type="project" value="UniProtKB-KW"/>
</dbReference>
<dbReference type="InterPro" id="IPR001841">
    <property type="entry name" value="Znf_RING"/>
</dbReference>
<evidence type="ECO:0000256" key="5">
    <source>
        <dbReference type="ARBA" id="ARBA00022763"/>
    </source>
</evidence>
<dbReference type="InParanoid" id="A0A409Y970"/>
<evidence type="ECO:0000313" key="19">
    <source>
        <dbReference type="Proteomes" id="UP000284842"/>
    </source>
</evidence>
<keyword evidence="5" id="KW-0227">DNA damage</keyword>
<dbReference type="PROSITE" id="PS00518">
    <property type="entry name" value="ZF_RING_1"/>
    <property type="match status" value="1"/>
</dbReference>
<evidence type="ECO:0000256" key="14">
    <source>
        <dbReference type="SAM" id="MobiDB-lite"/>
    </source>
</evidence>
<reference evidence="18 19" key="1">
    <citation type="journal article" date="2018" name="Evol. Lett.">
        <title>Horizontal gene cluster transfer increased hallucinogenic mushroom diversity.</title>
        <authorList>
            <person name="Reynolds H.T."/>
            <person name="Vijayakumar V."/>
            <person name="Gluck-Thaler E."/>
            <person name="Korotkin H.B."/>
            <person name="Matheny P.B."/>
            <person name="Slot J.C."/>
        </authorList>
    </citation>
    <scope>NUCLEOTIDE SEQUENCE [LARGE SCALE GENOMIC DNA]</scope>
    <source>
        <strain evidence="18 19">2629</strain>
    </source>
</reference>
<evidence type="ECO:0000256" key="3">
    <source>
        <dbReference type="ARBA" id="ARBA00022723"/>
    </source>
</evidence>
<keyword evidence="9" id="KW-0862">Zinc</keyword>
<dbReference type="Pfam" id="PF00176">
    <property type="entry name" value="SNF2-rel_dom"/>
    <property type="match status" value="1"/>
</dbReference>
<dbReference type="InterPro" id="IPR013083">
    <property type="entry name" value="Znf_RING/FYVE/PHD"/>
</dbReference>
<dbReference type="SUPFAM" id="SSF52540">
    <property type="entry name" value="P-loop containing nucleoside triphosphate hydrolases"/>
    <property type="match status" value="2"/>
</dbReference>
<dbReference type="GO" id="GO:0008094">
    <property type="term" value="F:ATP-dependent activity, acting on DNA"/>
    <property type="evidence" value="ECO:0007669"/>
    <property type="project" value="TreeGrafter"/>
</dbReference>
<dbReference type="Gene3D" id="3.30.40.10">
    <property type="entry name" value="Zinc/RING finger domain, C3HC4 (zinc finger)"/>
    <property type="match status" value="1"/>
</dbReference>
<dbReference type="Pfam" id="PF00097">
    <property type="entry name" value="zf-C3HC4"/>
    <property type="match status" value="1"/>
</dbReference>
<dbReference type="STRING" id="181874.A0A409Y970"/>
<dbReference type="EMBL" id="NHTK01001355">
    <property type="protein sequence ID" value="PPQ99517.1"/>
    <property type="molecule type" value="Genomic_DNA"/>
</dbReference>
<dbReference type="Gene3D" id="3.40.50.10810">
    <property type="entry name" value="Tandem AAA-ATPase domain"/>
    <property type="match status" value="1"/>
</dbReference>
<dbReference type="SMART" id="SM00910">
    <property type="entry name" value="HIRAN"/>
    <property type="match status" value="1"/>
</dbReference>
<keyword evidence="7" id="KW-0378">Hydrolase</keyword>
<comment type="similarity">
    <text evidence="2">Belongs to the SNF2/RAD54 helicase family.</text>
</comment>
<dbReference type="CDD" id="cd18008">
    <property type="entry name" value="DEXDc_SHPRH-like"/>
    <property type="match status" value="1"/>
</dbReference>
<dbReference type="AlphaFoldDB" id="A0A409Y970"/>
<dbReference type="Proteomes" id="UP000284842">
    <property type="component" value="Unassembled WGS sequence"/>
</dbReference>
<dbReference type="Pfam" id="PF08797">
    <property type="entry name" value="HIRAN"/>
    <property type="match status" value="1"/>
</dbReference>
<evidence type="ECO:0000256" key="6">
    <source>
        <dbReference type="ARBA" id="ARBA00022771"/>
    </source>
</evidence>
<dbReference type="PANTHER" id="PTHR45626">
    <property type="entry name" value="TRANSCRIPTION TERMINATION FACTOR 2-RELATED"/>
    <property type="match status" value="1"/>
</dbReference>
<organism evidence="18 19">
    <name type="scientific">Panaeolus cyanescens</name>
    <dbReference type="NCBI Taxonomy" id="181874"/>
    <lineage>
        <taxon>Eukaryota</taxon>
        <taxon>Fungi</taxon>
        <taxon>Dikarya</taxon>
        <taxon>Basidiomycota</taxon>
        <taxon>Agaricomycotina</taxon>
        <taxon>Agaricomycetes</taxon>
        <taxon>Agaricomycetidae</taxon>
        <taxon>Agaricales</taxon>
        <taxon>Agaricineae</taxon>
        <taxon>Galeropsidaceae</taxon>
        <taxon>Panaeolus</taxon>
    </lineage>
</organism>
<proteinExistence type="inferred from homology"/>
<evidence type="ECO:0000256" key="9">
    <source>
        <dbReference type="ARBA" id="ARBA00022833"/>
    </source>
</evidence>
<comment type="caution">
    <text evidence="18">The sequence shown here is derived from an EMBL/GenBank/DDBJ whole genome shotgun (WGS) entry which is preliminary data.</text>
</comment>
<dbReference type="Pfam" id="PF00271">
    <property type="entry name" value="Helicase_C"/>
    <property type="match status" value="1"/>
</dbReference>
<dbReference type="Gene3D" id="3.40.50.300">
    <property type="entry name" value="P-loop containing nucleotide triphosphate hydrolases"/>
    <property type="match status" value="2"/>
</dbReference>
<keyword evidence="19" id="KW-1185">Reference proteome</keyword>
<evidence type="ECO:0000256" key="7">
    <source>
        <dbReference type="ARBA" id="ARBA00022801"/>
    </source>
</evidence>
<dbReference type="GO" id="GO:0005634">
    <property type="term" value="C:nucleus"/>
    <property type="evidence" value="ECO:0007669"/>
    <property type="project" value="UniProtKB-SubCell"/>
</dbReference>
<comment type="subcellular location">
    <subcellularLocation>
        <location evidence="1">Nucleus</location>
    </subcellularLocation>
</comment>
<keyword evidence="10" id="KW-0067">ATP-binding</keyword>
<dbReference type="InterPro" id="IPR018957">
    <property type="entry name" value="Znf_C3HC4_RING-type"/>
</dbReference>
<feature type="region of interest" description="Disordered" evidence="14">
    <location>
        <begin position="177"/>
        <end position="213"/>
    </location>
</feature>
<dbReference type="PROSITE" id="PS51194">
    <property type="entry name" value="HELICASE_CTER"/>
    <property type="match status" value="1"/>
</dbReference>
<feature type="domain" description="Helicase C-terminal" evidence="17">
    <location>
        <begin position="904"/>
        <end position="1084"/>
    </location>
</feature>
<feature type="domain" description="RING-type" evidence="15">
    <location>
        <begin position="854"/>
        <end position="899"/>
    </location>
</feature>
<dbReference type="InterPro" id="IPR049730">
    <property type="entry name" value="SNF2/RAD54-like_C"/>
</dbReference>
<dbReference type="PROSITE" id="PS50089">
    <property type="entry name" value="ZF_RING_2"/>
    <property type="match status" value="1"/>
</dbReference>
<evidence type="ECO:0000256" key="13">
    <source>
        <dbReference type="PROSITE-ProRule" id="PRU00175"/>
    </source>
</evidence>
<evidence type="ECO:0000313" key="18">
    <source>
        <dbReference type="EMBL" id="PPQ99517.1"/>
    </source>
</evidence>
<dbReference type="InterPro" id="IPR014905">
    <property type="entry name" value="HIRAN"/>
</dbReference>
<dbReference type="FunCoup" id="A0A409Y970">
    <property type="interactions" value="208"/>
</dbReference>
<dbReference type="PANTHER" id="PTHR45626:SF22">
    <property type="entry name" value="DNA REPAIR PROTEIN RAD5"/>
    <property type="match status" value="1"/>
</dbReference>
<evidence type="ECO:0008006" key="20">
    <source>
        <dbReference type="Google" id="ProtNLM"/>
    </source>
</evidence>
<keyword evidence="3" id="KW-0479">Metal-binding</keyword>
<evidence type="ECO:0000256" key="11">
    <source>
        <dbReference type="ARBA" id="ARBA00023204"/>
    </source>
</evidence>
<keyword evidence="6 13" id="KW-0863">Zinc-finger</keyword>
<feature type="region of interest" description="Disordered" evidence="14">
    <location>
        <begin position="1"/>
        <end position="73"/>
    </location>
</feature>
<evidence type="ECO:0000256" key="12">
    <source>
        <dbReference type="ARBA" id="ARBA00023242"/>
    </source>
</evidence>
<dbReference type="SUPFAM" id="SSF57850">
    <property type="entry name" value="RING/U-box"/>
    <property type="match status" value="1"/>
</dbReference>
<dbReference type="InterPro" id="IPR027417">
    <property type="entry name" value="P-loop_NTPase"/>
</dbReference>
<dbReference type="GO" id="GO:0003676">
    <property type="term" value="F:nucleic acid binding"/>
    <property type="evidence" value="ECO:0007669"/>
    <property type="project" value="InterPro"/>
</dbReference>
<dbReference type="CDD" id="cd18793">
    <property type="entry name" value="SF2_C_SNF"/>
    <property type="match status" value="1"/>
</dbReference>
<evidence type="ECO:0000256" key="2">
    <source>
        <dbReference type="ARBA" id="ARBA00007025"/>
    </source>
</evidence>